<dbReference type="PANTHER" id="PTHR43317:SF1">
    <property type="entry name" value="THERMOSPERMINE SYNTHASE ACAULIS5"/>
    <property type="match status" value="1"/>
</dbReference>
<dbReference type="Pfam" id="PF01564">
    <property type="entry name" value="Spermine_synth"/>
    <property type="match status" value="1"/>
</dbReference>
<dbReference type="SUPFAM" id="SSF53335">
    <property type="entry name" value="S-adenosyl-L-methionine-dependent methyltransferases"/>
    <property type="match status" value="1"/>
</dbReference>
<dbReference type="Gene3D" id="3.40.50.150">
    <property type="entry name" value="Vaccinia Virus protein VP39"/>
    <property type="match status" value="1"/>
</dbReference>
<dbReference type="GO" id="GO:0010487">
    <property type="term" value="F:thermospermine synthase activity"/>
    <property type="evidence" value="ECO:0007669"/>
    <property type="project" value="TreeGrafter"/>
</dbReference>
<keyword evidence="2" id="KW-0808">Transferase</keyword>
<keyword evidence="3" id="KW-0620">Polyamine biosynthesis</keyword>
<protein>
    <recommendedName>
        <fullName evidence="4">PABS domain-containing protein</fullName>
    </recommendedName>
</protein>
<name>A0A383ALR4_9ZZZZ</name>
<evidence type="ECO:0000256" key="2">
    <source>
        <dbReference type="ARBA" id="ARBA00022679"/>
    </source>
</evidence>
<evidence type="ECO:0000313" key="5">
    <source>
        <dbReference type="EMBL" id="SVE08048.1"/>
    </source>
</evidence>
<feature type="domain" description="PABS" evidence="4">
    <location>
        <begin position="1"/>
        <end position="216"/>
    </location>
</feature>
<dbReference type="AlphaFoldDB" id="A0A383ALR4"/>
<accession>A0A383ALR4</accession>
<gene>
    <name evidence="5" type="ORF">METZ01_LOCUS460902</name>
</gene>
<reference evidence="5" key="1">
    <citation type="submission" date="2018-05" db="EMBL/GenBank/DDBJ databases">
        <authorList>
            <person name="Lanie J.A."/>
            <person name="Ng W.-L."/>
            <person name="Kazmierczak K.M."/>
            <person name="Andrzejewski T.M."/>
            <person name="Davidsen T.M."/>
            <person name="Wayne K.J."/>
            <person name="Tettelin H."/>
            <person name="Glass J.I."/>
            <person name="Rusch D."/>
            <person name="Podicherti R."/>
            <person name="Tsui H.-C.T."/>
            <person name="Winkler M.E."/>
        </authorList>
    </citation>
    <scope>NUCLEOTIDE SEQUENCE</scope>
</reference>
<proteinExistence type="inferred from homology"/>
<evidence type="ECO:0000256" key="3">
    <source>
        <dbReference type="ARBA" id="ARBA00023115"/>
    </source>
</evidence>
<dbReference type="CDD" id="cd02440">
    <property type="entry name" value="AdoMet_MTases"/>
    <property type="match status" value="1"/>
</dbReference>
<comment type="similarity">
    <text evidence="1">Belongs to the spermidine/spermine synthase family.</text>
</comment>
<dbReference type="PANTHER" id="PTHR43317">
    <property type="entry name" value="THERMOSPERMINE SYNTHASE ACAULIS5"/>
    <property type="match status" value="1"/>
</dbReference>
<dbReference type="GO" id="GO:0006596">
    <property type="term" value="P:polyamine biosynthetic process"/>
    <property type="evidence" value="ECO:0007669"/>
    <property type="project" value="UniProtKB-KW"/>
</dbReference>
<feature type="non-terminal residue" evidence="5">
    <location>
        <position position="1"/>
    </location>
</feature>
<dbReference type="InterPro" id="IPR029063">
    <property type="entry name" value="SAM-dependent_MTases_sf"/>
</dbReference>
<dbReference type="InterPro" id="IPR030374">
    <property type="entry name" value="PABS"/>
</dbReference>
<organism evidence="5">
    <name type="scientific">marine metagenome</name>
    <dbReference type="NCBI Taxonomy" id="408172"/>
    <lineage>
        <taxon>unclassified sequences</taxon>
        <taxon>metagenomes</taxon>
        <taxon>ecological metagenomes</taxon>
    </lineage>
</organism>
<dbReference type="EMBL" id="UINC01192752">
    <property type="protein sequence ID" value="SVE08048.1"/>
    <property type="molecule type" value="Genomic_DNA"/>
</dbReference>
<evidence type="ECO:0000259" key="4">
    <source>
        <dbReference type="PROSITE" id="PS51006"/>
    </source>
</evidence>
<dbReference type="PROSITE" id="PS51006">
    <property type="entry name" value="PABS_2"/>
    <property type="match status" value="1"/>
</dbReference>
<feature type="non-terminal residue" evidence="5">
    <location>
        <position position="251"/>
    </location>
</feature>
<sequence>NEIYVTQNGAEREMWFLKKNNFFLQSRININELDTLVLIYSKMMIAALLLQPAPRRILVLGLGGCALSNFLARLYPQAFIDVVEIDRKVIDIAKNFFFLNETPNYRVHHKDGRRFVQDASDKKPYDLIYLDAFKSGSIPFHLKTIQFYKDVARVLSPEGVLGSNLYGKSNNLKHNDWKTFSVQFKRVYCFEDHDNVATVLFATDRDEIWAMSDFDQAAKKFHPPLPFSLTDIASTYRAGKFENDHGNMFED</sequence>
<evidence type="ECO:0000256" key="1">
    <source>
        <dbReference type="ARBA" id="ARBA00007867"/>
    </source>
</evidence>
<dbReference type="NCBIfam" id="NF037959">
    <property type="entry name" value="MFS_SpdSyn"/>
    <property type="match status" value="1"/>
</dbReference>